<evidence type="ECO:0000313" key="1">
    <source>
        <dbReference type="EMBL" id="VDI54594.1"/>
    </source>
</evidence>
<dbReference type="EMBL" id="UYJE01007419">
    <property type="protein sequence ID" value="VDI54594.1"/>
    <property type="molecule type" value="Genomic_DNA"/>
</dbReference>
<dbReference type="AlphaFoldDB" id="A0A8B6FXP1"/>
<accession>A0A8B6FXP1</accession>
<dbReference type="Proteomes" id="UP000596742">
    <property type="component" value="Unassembled WGS sequence"/>
</dbReference>
<comment type="caution">
    <text evidence="1">The sequence shown here is derived from an EMBL/GenBank/DDBJ whole genome shotgun (WGS) entry which is preliminary data.</text>
</comment>
<proteinExistence type="predicted"/>
<reference evidence="1" key="1">
    <citation type="submission" date="2018-11" db="EMBL/GenBank/DDBJ databases">
        <authorList>
            <person name="Alioto T."/>
            <person name="Alioto T."/>
        </authorList>
    </citation>
    <scope>NUCLEOTIDE SEQUENCE</scope>
</reference>
<organism evidence="1 2">
    <name type="scientific">Mytilus galloprovincialis</name>
    <name type="common">Mediterranean mussel</name>
    <dbReference type="NCBI Taxonomy" id="29158"/>
    <lineage>
        <taxon>Eukaryota</taxon>
        <taxon>Metazoa</taxon>
        <taxon>Spiralia</taxon>
        <taxon>Lophotrochozoa</taxon>
        <taxon>Mollusca</taxon>
        <taxon>Bivalvia</taxon>
        <taxon>Autobranchia</taxon>
        <taxon>Pteriomorphia</taxon>
        <taxon>Mytilida</taxon>
        <taxon>Mytiloidea</taxon>
        <taxon>Mytilidae</taxon>
        <taxon>Mytilinae</taxon>
        <taxon>Mytilus</taxon>
    </lineage>
</organism>
<evidence type="ECO:0000313" key="2">
    <source>
        <dbReference type="Proteomes" id="UP000596742"/>
    </source>
</evidence>
<gene>
    <name evidence="1" type="ORF">MGAL_10B091680</name>
</gene>
<protein>
    <submittedName>
        <fullName evidence="1">Uncharacterized protein</fullName>
    </submittedName>
</protein>
<dbReference type="OrthoDB" id="6124970at2759"/>
<sequence>MDNLRYFYNWNGGGKHGKRELDPARREIIRQFTVRMYLRSVRKTSSGRMSSMLSMRCCVGSQRSKDLHLLLSRLRTINQKLTPIIKRLTSTPFEVYTVYTKITTVLLRTTQIFQKDI</sequence>
<keyword evidence="2" id="KW-1185">Reference proteome</keyword>
<name>A0A8B6FXP1_MYTGA</name>